<reference evidence="3" key="2">
    <citation type="submission" date="2022-01" db="EMBL/GenBank/DDBJ databases">
        <authorList>
            <person name="Yamashiro T."/>
            <person name="Shiraishi A."/>
            <person name="Satake H."/>
            <person name="Nakayama K."/>
        </authorList>
    </citation>
    <scope>NUCLEOTIDE SEQUENCE</scope>
</reference>
<feature type="domain" description="No apical meristem-associated C-terminal" evidence="2">
    <location>
        <begin position="150"/>
        <end position="227"/>
    </location>
</feature>
<feature type="compositionally biased region" description="Acidic residues" evidence="1">
    <location>
        <begin position="201"/>
        <end position="210"/>
    </location>
</feature>
<dbReference type="PANTHER" id="PTHR45023">
    <property type="match status" value="1"/>
</dbReference>
<dbReference type="EMBL" id="BQNB010010151">
    <property type="protein sequence ID" value="GJS73399.1"/>
    <property type="molecule type" value="Genomic_DNA"/>
</dbReference>
<protein>
    <submittedName>
        <fullName evidence="3">Retrotransposon protein, putative, ty3-gypsy subclass</fullName>
    </submittedName>
</protein>
<feature type="region of interest" description="Disordered" evidence="1">
    <location>
        <begin position="20"/>
        <end position="48"/>
    </location>
</feature>
<proteinExistence type="predicted"/>
<feature type="compositionally biased region" description="Basic and acidic residues" evidence="1">
    <location>
        <begin position="211"/>
        <end position="220"/>
    </location>
</feature>
<accession>A0ABQ4Y6V8</accession>
<dbReference type="InterPro" id="IPR029466">
    <property type="entry name" value="NAM-associated_C"/>
</dbReference>
<feature type="compositionally biased region" description="Basic and acidic residues" evidence="1">
    <location>
        <begin position="23"/>
        <end position="47"/>
    </location>
</feature>
<organism evidence="3 4">
    <name type="scientific">Tanacetum coccineum</name>
    <dbReference type="NCBI Taxonomy" id="301880"/>
    <lineage>
        <taxon>Eukaryota</taxon>
        <taxon>Viridiplantae</taxon>
        <taxon>Streptophyta</taxon>
        <taxon>Embryophyta</taxon>
        <taxon>Tracheophyta</taxon>
        <taxon>Spermatophyta</taxon>
        <taxon>Magnoliopsida</taxon>
        <taxon>eudicotyledons</taxon>
        <taxon>Gunneridae</taxon>
        <taxon>Pentapetalae</taxon>
        <taxon>asterids</taxon>
        <taxon>campanulids</taxon>
        <taxon>Asterales</taxon>
        <taxon>Asteraceae</taxon>
        <taxon>Asteroideae</taxon>
        <taxon>Anthemideae</taxon>
        <taxon>Anthemidinae</taxon>
        <taxon>Tanacetum</taxon>
    </lineage>
</organism>
<dbReference type="Proteomes" id="UP001151760">
    <property type="component" value="Unassembled WGS sequence"/>
</dbReference>
<reference evidence="3" key="1">
    <citation type="journal article" date="2022" name="Int. J. Mol. Sci.">
        <title>Draft Genome of Tanacetum Coccineum: Genomic Comparison of Closely Related Tanacetum-Family Plants.</title>
        <authorList>
            <person name="Yamashiro T."/>
            <person name="Shiraishi A."/>
            <person name="Nakayama K."/>
            <person name="Satake H."/>
        </authorList>
    </citation>
    <scope>NUCLEOTIDE SEQUENCE</scope>
</reference>
<sequence length="241" mass="27570">MDFEQNMFSQDYNYSQDYSMGHDSSHGSAHDSAHVRAKKDDPKEPPKDWTVAEEITLCQAWCDVLENNIVGNSMKTKGFWDAVITYFENETGSSRGYDSIVCKWKNRVRPRIAAFCAIIHNVKENHESSANDLDVYHKACAEYKMIYKQDFMLEHCYNVLKDHQGWLDVEMPSFYNTQGRKKSKTSETTSGSASGGFNLNDEADEPVEETQEVRPMGRDRSKAKKKSTGSSRGDLLHLLIW</sequence>
<keyword evidence="4" id="KW-1185">Reference proteome</keyword>
<name>A0ABQ4Y6V8_9ASTR</name>
<evidence type="ECO:0000313" key="3">
    <source>
        <dbReference type="EMBL" id="GJS73399.1"/>
    </source>
</evidence>
<evidence type="ECO:0000256" key="1">
    <source>
        <dbReference type="SAM" id="MobiDB-lite"/>
    </source>
</evidence>
<feature type="compositionally biased region" description="Low complexity" evidence="1">
    <location>
        <begin position="186"/>
        <end position="196"/>
    </location>
</feature>
<dbReference type="Pfam" id="PF14303">
    <property type="entry name" value="NAM-associated"/>
    <property type="match status" value="1"/>
</dbReference>
<evidence type="ECO:0000259" key="2">
    <source>
        <dbReference type="Pfam" id="PF14303"/>
    </source>
</evidence>
<gene>
    <name evidence="3" type="ORF">Tco_0706240</name>
</gene>
<feature type="region of interest" description="Disordered" evidence="1">
    <location>
        <begin position="178"/>
        <end position="233"/>
    </location>
</feature>
<comment type="caution">
    <text evidence="3">The sequence shown here is derived from an EMBL/GenBank/DDBJ whole genome shotgun (WGS) entry which is preliminary data.</text>
</comment>
<dbReference type="PANTHER" id="PTHR45023:SF4">
    <property type="entry name" value="GLYCINE-RICH PROTEIN-RELATED"/>
    <property type="match status" value="1"/>
</dbReference>
<evidence type="ECO:0000313" key="4">
    <source>
        <dbReference type="Proteomes" id="UP001151760"/>
    </source>
</evidence>